<evidence type="ECO:0000313" key="3">
    <source>
        <dbReference type="Proteomes" id="UP001526166"/>
    </source>
</evidence>
<evidence type="ECO:0000259" key="1">
    <source>
        <dbReference type="Pfam" id="PF01755"/>
    </source>
</evidence>
<dbReference type="EMBL" id="JAOWKW010000010">
    <property type="protein sequence ID" value="MCV2879718.1"/>
    <property type="molecule type" value="Genomic_DNA"/>
</dbReference>
<protein>
    <submittedName>
        <fullName evidence="2">Glycosyltransferase family 25 protein</fullName>
    </submittedName>
</protein>
<organism evidence="2 3">
    <name type="scientific">Sedimentimonas flavescens</name>
    <dbReference type="NCBI Taxonomy" id="2851012"/>
    <lineage>
        <taxon>Bacteria</taxon>
        <taxon>Pseudomonadati</taxon>
        <taxon>Pseudomonadota</taxon>
        <taxon>Alphaproteobacteria</taxon>
        <taxon>Rhodobacterales</taxon>
        <taxon>Rhodobacter group</taxon>
        <taxon>Sedimentimonas</taxon>
    </lineage>
</organism>
<dbReference type="RefSeq" id="WP_263848221.1">
    <property type="nucleotide sequence ID" value="NZ_JAOWKW010000010.1"/>
</dbReference>
<dbReference type="Pfam" id="PF01755">
    <property type="entry name" value="Glyco_transf_25"/>
    <property type="match status" value="1"/>
</dbReference>
<dbReference type="InterPro" id="IPR002654">
    <property type="entry name" value="Glyco_trans_25"/>
</dbReference>
<feature type="domain" description="Glycosyl transferase family 25" evidence="1">
    <location>
        <begin position="12"/>
        <end position="142"/>
    </location>
</feature>
<comment type="caution">
    <text evidence="2">The sequence shown here is derived from an EMBL/GenBank/DDBJ whole genome shotgun (WGS) entry which is preliminary data.</text>
</comment>
<sequence>MTKRDTDETPWPIFVISLAAAQERRRAISAQLQALGLPFVLFDAIDARQGVPPEYEALIDREGTQRNLGRPMSPGEYGCALSHLLVYRRICNEGLPGAIVLEDDAIVGPTFKSFVDQQAYRSAPFIQLDHKNARIWTLRPPVHHCDDFTIRQQVALSWLATGYSLRRDVACRIAEAGLPVRTVADWPEVVRQMEPFCAVPRVVDHPSAAEDISLIDAERAPLQAARQQERAADPAPPRWQRYGSRAYWRHKFVKLTSRRVS</sequence>
<keyword evidence="3" id="KW-1185">Reference proteome</keyword>
<dbReference type="CDD" id="cd06532">
    <property type="entry name" value="Glyco_transf_25"/>
    <property type="match status" value="1"/>
</dbReference>
<dbReference type="Proteomes" id="UP001526166">
    <property type="component" value="Unassembled WGS sequence"/>
</dbReference>
<name>A0ABT3A196_9RHOB</name>
<evidence type="ECO:0000313" key="2">
    <source>
        <dbReference type="EMBL" id="MCV2879718.1"/>
    </source>
</evidence>
<proteinExistence type="predicted"/>
<accession>A0ABT3A196</accession>
<gene>
    <name evidence="2" type="ORF">OE699_12755</name>
</gene>
<reference evidence="2 3" key="1">
    <citation type="submission" date="2022-10" db="EMBL/GenBank/DDBJ databases">
        <title>Sinirhodobacter sp. nov., isolated from ocean surface sediments.</title>
        <authorList>
            <person name="He W."/>
            <person name="Wang L."/>
            <person name="Zhang D.-F."/>
        </authorList>
    </citation>
    <scope>NUCLEOTIDE SEQUENCE [LARGE SCALE GENOMIC DNA]</scope>
    <source>
        <strain evidence="2 3">WL0115</strain>
    </source>
</reference>